<evidence type="ECO:0000313" key="3">
    <source>
        <dbReference type="EMBL" id="EKC19280.1"/>
    </source>
</evidence>
<dbReference type="GO" id="GO:0061630">
    <property type="term" value="F:ubiquitin protein ligase activity"/>
    <property type="evidence" value="ECO:0007669"/>
    <property type="project" value="TreeGrafter"/>
</dbReference>
<dbReference type="EMBL" id="JH818688">
    <property type="protein sequence ID" value="EKC19280.1"/>
    <property type="molecule type" value="Genomic_DNA"/>
</dbReference>
<dbReference type="OrthoDB" id="2189962at2759"/>
<dbReference type="Gene3D" id="2.120.10.30">
    <property type="entry name" value="TolB, C-terminal domain"/>
    <property type="match status" value="1"/>
</dbReference>
<dbReference type="InterPro" id="IPR047153">
    <property type="entry name" value="TRIM45/56/19-like"/>
</dbReference>
<protein>
    <submittedName>
        <fullName evidence="3">Tripartite motif-containing protein 2</fullName>
    </submittedName>
</protein>
<dbReference type="PROSITE" id="PS50119">
    <property type="entry name" value="ZF_BBOX"/>
    <property type="match status" value="2"/>
</dbReference>
<dbReference type="CDD" id="cd19756">
    <property type="entry name" value="Bbox2"/>
    <property type="match status" value="1"/>
</dbReference>
<name>K1PS60_MAGGI</name>
<sequence length="563" mass="64018">MDPLNSAQDVVRCTLCQTSVAPKYCEVCHTHLCEDCEKKHLSASSENHKVVSLQQYFTTLNYPNCKEHPTEQCKLHCDQCDIPICTQCISSKKHLRHTQTEILKKIVLHRELHKLEKILYPTYQEIASNIQMQKTDLNKNSQKLTTDINNQGKLWHNKIDTVIKTLKSNVEDMESKHLVVLKKQEDEITRIISEISHSIVELKKLLNSKNVCLVSEYKSRNPEFKQLPPKLKVSLPNFKPQEIHIDQLTEQFGSLSALSFTTEEQDYVLPTQGAESSPPDPSLMDVPRIILSIDTMYEHISGVTCLNDTAIWTRGLNNIMNLYNLQGDLLKSIQTNSANNPWDIAVIRSGDLLYTDYHDRTVNIVKNTEVQTVIGLEGWKPLNVCSTLSGDLLVVMDSDDKVDDGSGGDEDAKQTKVVRYSGSKKKQSIQCNDRGEPLFSSGNTKYISENRNLDICVSDHDASAVVVVNQAGKLRFTYTGHQSPTKRQFRPRGITTDSQSRMLVLDCNNHCIHILDKDGQFLRYIENCHLQLRIPMGLCVDTKDNLFLADWDTGKVKKIQYRM</sequence>
<dbReference type="AlphaFoldDB" id="K1PS60"/>
<dbReference type="PROSITE" id="PS51125">
    <property type="entry name" value="NHL"/>
    <property type="match status" value="1"/>
</dbReference>
<dbReference type="InterPro" id="IPR011042">
    <property type="entry name" value="6-blade_b-propeller_TolB-like"/>
</dbReference>
<dbReference type="Pfam" id="PF00643">
    <property type="entry name" value="zf-B_box"/>
    <property type="match status" value="1"/>
</dbReference>
<organism evidence="3">
    <name type="scientific">Magallana gigas</name>
    <name type="common">Pacific oyster</name>
    <name type="synonym">Crassostrea gigas</name>
    <dbReference type="NCBI Taxonomy" id="29159"/>
    <lineage>
        <taxon>Eukaryota</taxon>
        <taxon>Metazoa</taxon>
        <taxon>Spiralia</taxon>
        <taxon>Lophotrochozoa</taxon>
        <taxon>Mollusca</taxon>
        <taxon>Bivalvia</taxon>
        <taxon>Autobranchia</taxon>
        <taxon>Pteriomorphia</taxon>
        <taxon>Ostreida</taxon>
        <taxon>Ostreoidea</taxon>
        <taxon>Ostreidae</taxon>
        <taxon>Magallana</taxon>
    </lineage>
</organism>
<dbReference type="PANTHER" id="PTHR25462:SF306">
    <property type="entry name" value="TRIPARTITE MOTIF CONTAINING 9"/>
    <property type="match status" value="1"/>
</dbReference>
<evidence type="ECO:0000256" key="1">
    <source>
        <dbReference type="ARBA" id="ARBA00022737"/>
    </source>
</evidence>
<dbReference type="InterPro" id="IPR001258">
    <property type="entry name" value="NHL_repeat"/>
</dbReference>
<dbReference type="SUPFAM" id="SSF101898">
    <property type="entry name" value="NHL repeat"/>
    <property type="match status" value="1"/>
</dbReference>
<gene>
    <name evidence="3" type="ORF">CGI_10009004</name>
</gene>
<dbReference type="GO" id="GO:0008270">
    <property type="term" value="F:zinc ion binding"/>
    <property type="evidence" value="ECO:0007669"/>
    <property type="project" value="InterPro"/>
</dbReference>
<dbReference type="SMART" id="SM00336">
    <property type="entry name" value="BBOX"/>
    <property type="match status" value="2"/>
</dbReference>
<dbReference type="InterPro" id="IPR000315">
    <property type="entry name" value="Znf_B-box"/>
</dbReference>
<dbReference type="SUPFAM" id="SSF57845">
    <property type="entry name" value="B-box zinc-binding domain"/>
    <property type="match status" value="1"/>
</dbReference>
<dbReference type="InParanoid" id="K1PS60"/>
<reference evidence="3" key="1">
    <citation type="journal article" date="2012" name="Nature">
        <title>The oyster genome reveals stress adaptation and complexity of shell formation.</title>
        <authorList>
            <person name="Zhang G."/>
            <person name="Fang X."/>
            <person name="Guo X."/>
            <person name="Li L."/>
            <person name="Luo R."/>
            <person name="Xu F."/>
            <person name="Yang P."/>
            <person name="Zhang L."/>
            <person name="Wang X."/>
            <person name="Qi H."/>
            <person name="Xiong Z."/>
            <person name="Que H."/>
            <person name="Xie Y."/>
            <person name="Holland P.W."/>
            <person name="Paps J."/>
            <person name="Zhu Y."/>
            <person name="Wu F."/>
            <person name="Chen Y."/>
            <person name="Wang J."/>
            <person name="Peng C."/>
            <person name="Meng J."/>
            <person name="Yang L."/>
            <person name="Liu J."/>
            <person name="Wen B."/>
            <person name="Zhang N."/>
            <person name="Huang Z."/>
            <person name="Zhu Q."/>
            <person name="Feng Y."/>
            <person name="Mount A."/>
            <person name="Hedgecock D."/>
            <person name="Xu Z."/>
            <person name="Liu Y."/>
            <person name="Domazet-Loso T."/>
            <person name="Du Y."/>
            <person name="Sun X."/>
            <person name="Zhang S."/>
            <person name="Liu B."/>
            <person name="Cheng P."/>
            <person name="Jiang X."/>
            <person name="Li J."/>
            <person name="Fan D."/>
            <person name="Wang W."/>
            <person name="Fu W."/>
            <person name="Wang T."/>
            <person name="Wang B."/>
            <person name="Zhang J."/>
            <person name="Peng Z."/>
            <person name="Li Y."/>
            <person name="Li N."/>
            <person name="Wang J."/>
            <person name="Chen M."/>
            <person name="He Y."/>
            <person name="Tan F."/>
            <person name="Song X."/>
            <person name="Zheng Q."/>
            <person name="Huang R."/>
            <person name="Yang H."/>
            <person name="Du X."/>
            <person name="Chen L."/>
            <person name="Yang M."/>
            <person name="Gaffney P.M."/>
            <person name="Wang S."/>
            <person name="Luo L."/>
            <person name="She Z."/>
            <person name="Ming Y."/>
            <person name="Huang W."/>
            <person name="Zhang S."/>
            <person name="Huang B."/>
            <person name="Zhang Y."/>
            <person name="Qu T."/>
            <person name="Ni P."/>
            <person name="Miao G."/>
            <person name="Wang J."/>
            <person name="Wang Q."/>
            <person name="Steinberg C.E."/>
            <person name="Wang H."/>
            <person name="Li N."/>
            <person name="Qian L."/>
            <person name="Zhang G."/>
            <person name="Li Y."/>
            <person name="Yang H."/>
            <person name="Liu X."/>
            <person name="Wang J."/>
            <person name="Yin Y."/>
            <person name="Wang J."/>
        </authorList>
    </citation>
    <scope>NUCLEOTIDE SEQUENCE [LARGE SCALE GENOMIC DNA]</scope>
    <source>
        <strain evidence="3">05x7-T-G4-1.051#20</strain>
    </source>
</reference>
<proteinExistence type="predicted"/>
<dbReference type="PANTHER" id="PTHR25462">
    <property type="entry name" value="BONUS, ISOFORM C-RELATED"/>
    <property type="match status" value="1"/>
</dbReference>
<accession>K1PS60</accession>
<evidence type="ECO:0000259" key="2">
    <source>
        <dbReference type="PROSITE" id="PS50119"/>
    </source>
</evidence>
<keyword evidence="1" id="KW-0677">Repeat</keyword>
<feature type="domain" description="B box-type" evidence="2">
    <location>
        <begin position="65"/>
        <end position="102"/>
    </location>
</feature>
<feature type="domain" description="B box-type" evidence="2">
    <location>
        <begin position="8"/>
        <end position="53"/>
    </location>
</feature>
<dbReference type="Gene3D" id="3.30.160.60">
    <property type="entry name" value="Classic Zinc Finger"/>
    <property type="match status" value="1"/>
</dbReference>
<dbReference type="HOGENOM" id="CLU_007742_5_1_1"/>